<accession>A0A670ZB24</accession>
<evidence type="ECO:0000313" key="8">
    <source>
        <dbReference type="Ensembl" id="ENSPTXP00000021327.1"/>
    </source>
</evidence>
<evidence type="ECO:0000256" key="6">
    <source>
        <dbReference type="ARBA" id="ARBA00023136"/>
    </source>
</evidence>
<comment type="subcellular location">
    <subcellularLocation>
        <location evidence="1">Membrane</location>
        <topology evidence="1">Single-pass membrane protein</topology>
    </subcellularLocation>
</comment>
<evidence type="ECO:0000256" key="4">
    <source>
        <dbReference type="ARBA" id="ARBA00022692"/>
    </source>
</evidence>
<reference evidence="8" key="1">
    <citation type="submission" date="2025-08" db="UniProtKB">
        <authorList>
            <consortium name="Ensembl"/>
        </authorList>
    </citation>
    <scope>IDENTIFICATION</scope>
</reference>
<dbReference type="InterPro" id="IPR000272">
    <property type="entry name" value="Ion-transport_regulator_FXYD"/>
</dbReference>
<dbReference type="GO" id="GO:0017080">
    <property type="term" value="F:sodium channel regulator activity"/>
    <property type="evidence" value="ECO:0007669"/>
    <property type="project" value="TreeGrafter"/>
</dbReference>
<organism evidence="8 9">
    <name type="scientific">Pseudonaja textilis</name>
    <name type="common">Eastern brown snake</name>
    <dbReference type="NCBI Taxonomy" id="8673"/>
    <lineage>
        <taxon>Eukaryota</taxon>
        <taxon>Metazoa</taxon>
        <taxon>Chordata</taxon>
        <taxon>Craniata</taxon>
        <taxon>Vertebrata</taxon>
        <taxon>Euteleostomi</taxon>
        <taxon>Lepidosauria</taxon>
        <taxon>Squamata</taxon>
        <taxon>Bifurcata</taxon>
        <taxon>Unidentata</taxon>
        <taxon>Episquamata</taxon>
        <taxon>Toxicofera</taxon>
        <taxon>Serpentes</taxon>
        <taxon>Colubroidea</taxon>
        <taxon>Elapidae</taxon>
        <taxon>Hydrophiinae</taxon>
        <taxon>Pseudonaja</taxon>
    </lineage>
</organism>
<keyword evidence="7" id="KW-1133">Transmembrane helix</keyword>
<proteinExistence type="inferred from homology"/>
<dbReference type="Proteomes" id="UP000472273">
    <property type="component" value="Unplaced"/>
</dbReference>
<dbReference type="PANTHER" id="PTHR14132">
    <property type="entry name" value="SODIUM/POTASSIUM-TRANSPORTING ATPASE SUBUNIT GAMMA"/>
    <property type="match status" value="1"/>
</dbReference>
<dbReference type="Ensembl" id="ENSPTXT00000021978.1">
    <property type="protein sequence ID" value="ENSPTXP00000021327.1"/>
    <property type="gene ID" value="ENSPTXG00000014760.1"/>
</dbReference>
<name>A0A670ZB24_PSETE</name>
<keyword evidence="4 7" id="KW-0812">Transmembrane</keyword>
<keyword evidence="9" id="KW-1185">Reference proteome</keyword>
<feature type="transmembrane region" description="Helical" evidence="7">
    <location>
        <begin position="39"/>
        <end position="59"/>
    </location>
</feature>
<protein>
    <recommendedName>
        <fullName evidence="7">FXYD domain-containing ion transport regulator</fullName>
    </recommendedName>
</protein>
<evidence type="ECO:0000313" key="9">
    <source>
        <dbReference type="Proteomes" id="UP000472273"/>
    </source>
</evidence>
<comment type="similarity">
    <text evidence="2 7">Belongs to the FXYD family.</text>
</comment>
<evidence type="ECO:0000256" key="2">
    <source>
        <dbReference type="ARBA" id="ARBA00005948"/>
    </source>
</evidence>
<dbReference type="GO" id="GO:0043269">
    <property type="term" value="P:regulation of monoatomic ion transport"/>
    <property type="evidence" value="ECO:0007669"/>
    <property type="project" value="InterPro"/>
</dbReference>
<evidence type="ECO:0000256" key="5">
    <source>
        <dbReference type="ARBA" id="ARBA00023065"/>
    </source>
</evidence>
<keyword evidence="5 7" id="KW-0406">Ion transport</keyword>
<dbReference type="GO" id="GO:0006811">
    <property type="term" value="P:monoatomic ion transport"/>
    <property type="evidence" value="ECO:0007669"/>
    <property type="project" value="UniProtKB-KW"/>
</dbReference>
<evidence type="ECO:0000256" key="1">
    <source>
        <dbReference type="ARBA" id="ARBA00004167"/>
    </source>
</evidence>
<sequence>MCLTLSPWSCPPLGLVHEEGGLWHPCLHNNALRVYYDSLRIGGLVFAVVLFLMGILIILSETGEPDEEEGTLRSSIRRKKTRKKRKKNRITELEGTLEIF</sequence>
<dbReference type="Gene3D" id="1.20.5.780">
    <property type="entry name" value="Single helix bin"/>
    <property type="match status" value="1"/>
</dbReference>
<evidence type="ECO:0000256" key="3">
    <source>
        <dbReference type="ARBA" id="ARBA00022448"/>
    </source>
</evidence>
<dbReference type="Pfam" id="PF02038">
    <property type="entry name" value="ATP1G1_PLM_MAT8"/>
    <property type="match status" value="1"/>
</dbReference>
<dbReference type="GO" id="GO:0016020">
    <property type="term" value="C:membrane"/>
    <property type="evidence" value="ECO:0007669"/>
    <property type="project" value="UniProtKB-SubCell"/>
</dbReference>
<dbReference type="GeneTree" id="ENSGT00990000209743"/>
<keyword evidence="3 7" id="KW-0813">Transport</keyword>
<dbReference type="AlphaFoldDB" id="A0A670ZB24"/>
<keyword evidence="6 7" id="KW-0472">Membrane</keyword>
<reference evidence="8" key="2">
    <citation type="submission" date="2025-09" db="UniProtKB">
        <authorList>
            <consortium name="Ensembl"/>
        </authorList>
    </citation>
    <scope>IDENTIFICATION</scope>
</reference>
<evidence type="ECO:0000256" key="7">
    <source>
        <dbReference type="RuleBase" id="RU364131"/>
    </source>
</evidence>